<reference evidence="10" key="1">
    <citation type="journal article" date="2019" name="Int. J. Syst. Evol. Microbiol.">
        <title>The Global Catalogue of Microorganisms (GCM) 10K type strain sequencing project: providing services to taxonomists for standard genome sequencing and annotation.</title>
        <authorList>
            <consortium name="The Broad Institute Genomics Platform"/>
            <consortium name="The Broad Institute Genome Sequencing Center for Infectious Disease"/>
            <person name="Wu L."/>
            <person name="Ma J."/>
        </authorList>
    </citation>
    <scope>NUCLEOTIDE SEQUENCE [LARGE SCALE GENOMIC DNA]</scope>
    <source>
        <strain evidence="10">JCM 30742</strain>
    </source>
</reference>
<feature type="transmembrane region" description="Helical" evidence="7">
    <location>
        <begin position="58"/>
        <end position="81"/>
    </location>
</feature>
<keyword evidence="6 7" id="KW-0472">Membrane</keyword>
<evidence type="ECO:0000256" key="5">
    <source>
        <dbReference type="ARBA" id="ARBA00022989"/>
    </source>
</evidence>
<dbReference type="InterPro" id="IPR036259">
    <property type="entry name" value="MFS_trans_sf"/>
</dbReference>
<feature type="transmembrane region" description="Helical" evidence="7">
    <location>
        <begin position="158"/>
        <end position="180"/>
    </location>
</feature>
<dbReference type="PANTHER" id="PTHR43045">
    <property type="entry name" value="SHIKIMATE TRANSPORTER"/>
    <property type="match status" value="1"/>
</dbReference>
<feature type="transmembrane region" description="Helical" evidence="7">
    <location>
        <begin position="192"/>
        <end position="211"/>
    </location>
</feature>
<dbReference type="InterPro" id="IPR005829">
    <property type="entry name" value="Sugar_transporter_CS"/>
</dbReference>
<evidence type="ECO:0000256" key="1">
    <source>
        <dbReference type="ARBA" id="ARBA00004651"/>
    </source>
</evidence>
<gene>
    <name evidence="9" type="ORF">GCM10023081_14390</name>
</gene>
<dbReference type="InterPro" id="IPR020846">
    <property type="entry name" value="MFS_dom"/>
</dbReference>
<sequence length="444" mass="47174">MSTPAPRTTPAGSVGPRRYIVASLIGNSLEWYDFFLYATASAVVFGHLFFPADTDPLVGTMGAFAGFAVGFAARPLGGIIFGHIGDRISRKTSLVLTLAVMGVSTALMGLLPTYAQVGLLAPALLIGLRILQGIAAGGEWSGGVLLISENSGTKRRGLLSAFSQGGVCLGFVLSSLVFYAVQLLPEAQFMAWGWRIPFLLSVVLLVVGAYIRTRLPESREFTEAAQEGTRHRVPALAALRSHPREILVAMGLRFAENGGSYIFLSFSIVYGVHVGVDKGLLLLAVTVSMLFSFGTYLAFGHLSDRFGRRRIYAGGAVAMMAMAFPFFWMIDANTPAVVILAFMIANGLCHGAMIGTQPAFFHELFAPEVRYSAMSIAHELAAVFAGGLAPLIATALLLRFDSSLPISLYLVGMCLITLIAVVASRRIGRTATTAAVEAPVAAAR</sequence>
<evidence type="ECO:0000313" key="10">
    <source>
        <dbReference type="Proteomes" id="UP001500752"/>
    </source>
</evidence>
<dbReference type="EMBL" id="BAABEO010000009">
    <property type="protein sequence ID" value="GAA3677222.1"/>
    <property type="molecule type" value="Genomic_DNA"/>
</dbReference>
<dbReference type="Gene3D" id="1.20.1250.20">
    <property type="entry name" value="MFS general substrate transporter like domains"/>
    <property type="match status" value="2"/>
</dbReference>
<accession>A0ABP7C230</accession>
<keyword evidence="5 7" id="KW-1133">Transmembrane helix</keyword>
<dbReference type="PANTHER" id="PTHR43045:SF1">
    <property type="entry name" value="SHIKIMATE TRANSPORTER"/>
    <property type="match status" value="1"/>
</dbReference>
<feature type="transmembrane region" description="Helical" evidence="7">
    <location>
        <begin position="336"/>
        <end position="355"/>
    </location>
</feature>
<keyword evidence="3" id="KW-1003">Cell membrane</keyword>
<comment type="subcellular location">
    <subcellularLocation>
        <location evidence="1">Cell membrane</location>
        <topology evidence="1">Multi-pass membrane protein</topology>
    </subcellularLocation>
</comment>
<keyword evidence="4 7" id="KW-0812">Transmembrane</keyword>
<feature type="transmembrane region" description="Helical" evidence="7">
    <location>
        <begin position="376"/>
        <end position="400"/>
    </location>
</feature>
<feature type="transmembrane region" description="Helical" evidence="7">
    <location>
        <begin position="93"/>
        <end position="111"/>
    </location>
</feature>
<evidence type="ECO:0000313" key="9">
    <source>
        <dbReference type="EMBL" id="GAA3677222.1"/>
    </source>
</evidence>
<dbReference type="InterPro" id="IPR011701">
    <property type="entry name" value="MFS"/>
</dbReference>
<evidence type="ECO:0000259" key="8">
    <source>
        <dbReference type="PROSITE" id="PS50850"/>
    </source>
</evidence>
<name>A0ABP7C230_9MICC</name>
<keyword evidence="2" id="KW-0813">Transport</keyword>
<protein>
    <submittedName>
        <fullName evidence="9">MFS transporter</fullName>
    </submittedName>
</protein>
<feature type="transmembrane region" description="Helical" evidence="7">
    <location>
        <begin position="117"/>
        <end position="137"/>
    </location>
</feature>
<dbReference type="PROSITE" id="PS00217">
    <property type="entry name" value="SUGAR_TRANSPORT_2"/>
    <property type="match status" value="1"/>
</dbReference>
<dbReference type="PROSITE" id="PS50850">
    <property type="entry name" value="MFS"/>
    <property type="match status" value="1"/>
</dbReference>
<organism evidence="9 10">
    <name type="scientific">Arthrobacter ginkgonis</name>
    <dbReference type="NCBI Taxonomy" id="1630594"/>
    <lineage>
        <taxon>Bacteria</taxon>
        <taxon>Bacillati</taxon>
        <taxon>Actinomycetota</taxon>
        <taxon>Actinomycetes</taxon>
        <taxon>Micrococcales</taxon>
        <taxon>Micrococcaceae</taxon>
        <taxon>Arthrobacter</taxon>
    </lineage>
</organism>
<feature type="transmembrane region" description="Helical" evidence="7">
    <location>
        <begin position="311"/>
        <end position="330"/>
    </location>
</feature>
<feature type="transmembrane region" description="Helical" evidence="7">
    <location>
        <begin position="279"/>
        <end position="299"/>
    </location>
</feature>
<evidence type="ECO:0000256" key="7">
    <source>
        <dbReference type="SAM" id="Phobius"/>
    </source>
</evidence>
<dbReference type="RefSeq" id="WP_345149621.1">
    <property type="nucleotide sequence ID" value="NZ_BAABEO010000009.1"/>
</dbReference>
<dbReference type="SUPFAM" id="SSF103473">
    <property type="entry name" value="MFS general substrate transporter"/>
    <property type="match status" value="1"/>
</dbReference>
<evidence type="ECO:0000256" key="4">
    <source>
        <dbReference type="ARBA" id="ARBA00022692"/>
    </source>
</evidence>
<dbReference type="CDD" id="cd17369">
    <property type="entry name" value="MFS_ShiA_like"/>
    <property type="match status" value="1"/>
</dbReference>
<comment type="caution">
    <text evidence="9">The sequence shown here is derived from an EMBL/GenBank/DDBJ whole genome shotgun (WGS) entry which is preliminary data.</text>
</comment>
<dbReference type="Pfam" id="PF07690">
    <property type="entry name" value="MFS_1"/>
    <property type="match status" value="1"/>
</dbReference>
<dbReference type="Proteomes" id="UP001500752">
    <property type="component" value="Unassembled WGS sequence"/>
</dbReference>
<evidence type="ECO:0000256" key="3">
    <source>
        <dbReference type="ARBA" id="ARBA00022475"/>
    </source>
</evidence>
<proteinExistence type="predicted"/>
<feature type="transmembrane region" description="Helical" evidence="7">
    <location>
        <begin position="254"/>
        <end position="273"/>
    </location>
</feature>
<evidence type="ECO:0000256" key="6">
    <source>
        <dbReference type="ARBA" id="ARBA00023136"/>
    </source>
</evidence>
<evidence type="ECO:0000256" key="2">
    <source>
        <dbReference type="ARBA" id="ARBA00022448"/>
    </source>
</evidence>
<keyword evidence="10" id="KW-1185">Reference proteome</keyword>
<feature type="transmembrane region" description="Helical" evidence="7">
    <location>
        <begin position="406"/>
        <end position="423"/>
    </location>
</feature>
<feature type="domain" description="Major facilitator superfamily (MFS) profile" evidence="8">
    <location>
        <begin position="19"/>
        <end position="429"/>
    </location>
</feature>